<proteinExistence type="predicted"/>
<evidence type="ECO:0000313" key="2">
    <source>
        <dbReference type="EMBL" id="UPL65348.1"/>
    </source>
</evidence>
<keyword evidence="1" id="KW-0812">Transmembrane</keyword>
<keyword evidence="1" id="KW-0472">Membrane</keyword>
<geneLocation type="mitochondrion" evidence="2"/>
<dbReference type="EMBL" id="MW619649">
    <property type="protein sequence ID" value="UPL65348.1"/>
    <property type="molecule type" value="Genomic_DNA"/>
</dbReference>
<feature type="transmembrane region" description="Helical" evidence="1">
    <location>
        <begin position="45"/>
        <end position="68"/>
    </location>
</feature>
<feature type="transmembrane region" description="Helical" evidence="1">
    <location>
        <begin position="122"/>
        <end position="146"/>
    </location>
</feature>
<organism evidence="2">
    <name type="scientific">Piesma cf. maculatum</name>
    <dbReference type="NCBI Taxonomy" id="2931304"/>
    <lineage>
        <taxon>Eukaryota</taxon>
        <taxon>Metazoa</taxon>
        <taxon>Ecdysozoa</taxon>
        <taxon>Arthropoda</taxon>
        <taxon>Hexapoda</taxon>
        <taxon>Insecta</taxon>
        <taxon>Pterygota</taxon>
        <taxon>Neoptera</taxon>
        <taxon>Paraneoptera</taxon>
        <taxon>Hemiptera</taxon>
        <taxon>Heteroptera</taxon>
        <taxon>Panheteroptera</taxon>
        <taxon>Pentatomomorpha</taxon>
        <taxon>Lygaeoidea</taxon>
        <taxon>Piesmatidae</taxon>
        <taxon>Piesma</taxon>
    </lineage>
</organism>
<name>A0A8T9ZWK9_9HEMI</name>
<evidence type="ECO:0000256" key="1">
    <source>
        <dbReference type="SAM" id="Phobius"/>
    </source>
</evidence>
<keyword evidence="1" id="KW-1133">Transmembrane helix</keyword>
<reference evidence="2" key="1">
    <citation type="journal article" date="2022" name="Cladistics">
        <title>Diversification of the phytophagous lineages of true bugs (Insecta: Hemiptera: Heteroptera) shortly after that of the flowering plants.</title>
        <authorList>
            <person name="Ye F."/>
            <person name="Kment P."/>
            <person name="Redei D."/>
            <person name="Luo J.Y."/>
            <person name="Wang Y.H."/>
            <person name="Kuechler S.M."/>
            <person name="Zhang W.W."/>
            <person name="Chen P.P."/>
            <person name="Wu H.Y."/>
            <person name="Wu Y.Z."/>
            <person name="Sun X.Y."/>
            <person name="Ding L."/>
            <person name="Wang Y.R."/>
            <person name="Xie Q."/>
        </authorList>
    </citation>
    <scope>NUCLEOTIDE SEQUENCE</scope>
</reference>
<dbReference type="AlphaFoldDB" id="A0A8T9ZWK9"/>
<accession>A0A8T9ZWK9</accession>
<feature type="transmembrane region" description="Helical" evidence="1">
    <location>
        <begin position="75"/>
        <end position="92"/>
    </location>
</feature>
<keyword evidence="2" id="KW-0496">Mitochondrion</keyword>
<protein>
    <submittedName>
        <fullName evidence="2">NADH dehydrogenase subunit 6</fullName>
    </submittedName>
</protein>
<sequence>MTMMNSLLALSFLFMWINHPIAMGILIIIQTLLVALIAGMMMKSFWFSYIIMIIMISGMLVLFIYMASIASNEKFFLSFKLMMVMIVILMFMEDNSDMDATEEISTPYINISLMKLFNNKSMFITLMLVNYLFYAMMTVSKIVHIYEGPLRIKK</sequence>